<dbReference type="Gene3D" id="3.20.20.140">
    <property type="entry name" value="Metal-dependent hydrolases"/>
    <property type="match status" value="1"/>
</dbReference>
<dbReference type="InterPro" id="IPR032466">
    <property type="entry name" value="Metal_Hydrolase"/>
</dbReference>
<reference evidence="4" key="1">
    <citation type="journal article" date="2019" name="Int. J. Syst. Evol. Microbiol.">
        <title>The Global Catalogue of Microorganisms (GCM) 10K type strain sequencing project: providing services to taxonomists for standard genome sequencing and annotation.</title>
        <authorList>
            <consortium name="The Broad Institute Genomics Platform"/>
            <consortium name="The Broad Institute Genome Sequencing Center for Infectious Disease"/>
            <person name="Wu L."/>
            <person name="Ma J."/>
        </authorList>
    </citation>
    <scope>NUCLEOTIDE SEQUENCE [LARGE SCALE GENOMIC DNA]</scope>
    <source>
        <strain evidence="4">CGMCC 1.16026</strain>
    </source>
</reference>
<dbReference type="PANTHER" id="PTHR21240:SF30">
    <property type="entry name" value="AMIDOHYDROLASE-RELATED DOMAIN-CONTAINING PROTEIN-RELATED"/>
    <property type="match status" value="1"/>
</dbReference>
<organism evidence="3 4">
    <name type="scientific">Granulicella cerasi</name>
    <dbReference type="NCBI Taxonomy" id="741063"/>
    <lineage>
        <taxon>Bacteria</taxon>
        <taxon>Pseudomonadati</taxon>
        <taxon>Acidobacteriota</taxon>
        <taxon>Terriglobia</taxon>
        <taxon>Terriglobales</taxon>
        <taxon>Acidobacteriaceae</taxon>
        <taxon>Granulicella</taxon>
    </lineage>
</organism>
<keyword evidence="4" id="KW-1185">Reference proteome</keyword>
<keyword evidence="1" id="KW-0456">Lyase</keyword>
<evidence type="ECO:0000259" key="2">
    <source>
        <dbReference type="Pfam" id="PF04909"/>
    </source>
</evidence>
<dbReference type="RefSeq" id="WP_263369607.1">
    <property type="nucleotide sequence ID" value="NZ_JAGSYD010000001.1"/>
</dbReference>
<dbReference type="Pfam" id="PF04909">
    <property type="entry name" value="Amidohydro_2"/>
    <property type="match status" value="1"/>
</dbReference>
<evidence type="ECO:0000256" key="1">
    <source>
        <dbReference type="ARBA" id="ARBA00023239"/>
    </source>
</evidence>
<evidence type="ECO:0000313" key="3">
    <source>
        <dbReference type="EMBL" id="MFC6645897.1"/>
    </source>
</evidence>
<dbReference type="PANTHER" id="PTHR21240">
    <property type="entry name" value="2-AMINO-3-CARBOXYLMUCONATE-6-SEMIALDEHYDE DECARBOXYLASE"/>
    <property type="match status" value="1"/>
</dbReference>
<accession>A0ABW1Z8W2</accession>
<dbReference type="Proteomes" id="UP001596391">
    <property type="component" value="Unassembled WGS sequence"/>
</dbReference>
<protein>
    <submittedName>
        <fullName evidence="3">Amidohydrolase family protein</fullName>
    </submittedName>
</protein>
<sequence length="327" mass="36396">MKLIAIEEHFLTPEIRAAWEASAIGTEGTSGFDAGDLEERLNNLAEGRLALMDEAGVEVQVLSVTTPALHNLEPAESIELARQTNDLVAAAIAKHPARFEGFAVLPMAAPEEAARELERCITQLGFKGTMLCGRTRDKNLDHAEFRPVLAMAAKLNAPVFIHPQIPQRAVREALYGGFGEPIDTAFAAFGLGWHYEAGIQFLRLILSGVFDEQPNLQIILGHWGEVVLFYLERLANLSRVAKLQRSVAEYMAQNLYVTPSGMWSEEYLQRALKVVGPERILFSMDFPYQYRPGRSGRTFAENCGLSPEEKELFAHGNWERLTAAIER</sequence>
<name>A0ABW1Z8W2_9BACT</name>
<comment type="caution">
    <text evidence="3">The sequence shown here is derived from an EMBL/GenBank/DDBJ whole genome shotgun (WGS) entry which is preliminary data.</text>
</comment>
<dbReference type="InterPro" id="IPR032465">
    <property type="entry name" value="ACMSD"/>
</dbReference>
<dbReference type="InterPro" id="IPR006680">
    <property type="entry name" value="Amidohydro-rel"/>
</dbReference>
<dbReference type="SUPFAM" id="SSF51556">
    <property type="entry name" value="Metallo-dependent hydrolases"/>
    <property type="match status" value="1"/>
</dbReference>
<evidence type="ECO:0000313" key="4">
    <source>
        <dbReference type="Proteomes" id="UP001596391"/>
    </source>
</evidence>
<dbReference type="EMBL" id="JBHSWI010000001">
    <property type="protein sequence ID" value="MFC6645897.1"/>
    <property type="molecule type" value="Genomic_DNA"/>
</dbReference>
<gene>
    <name evidence="3" type="ORF">ACFQBQ_09970</name>
</gene>
<proteinExistence type="predicted"/>
<feature type="domain" description="Amidohydrolase-related" evidence="2">
    <location>
        <begin position="40"/>
        <end position="320"/>
    </location>
</feature>